<dbReference type="InterPro" id="IPR016007">
    <property type="entry name" value="Alpha_rhamnosid"/>
</dbReference>
<evidence type="ECO:0000256" key="1">
    <source>
        <dbReference type="ARBA" id="ARBA00001445"/>
    </source>
</evidence>
<gene>
    <name evidence="9" type="ORF">HQM25_16445</name>
</gene>
<dbReference type="SUPFAM" id="SSF48208">
    <property type="entry name" value="Six-hairpin glycosidases"/>
    <property type="match status" value="1"/>
</dbReference>
<evidence type="ECO:0000259" key="6">
    <source>
        <dbReference type="Pfam" id="PF08531"/>
    </source>
</evidence>
<dbReference type="Pfam" id="PF17390">
    <property type="entry name" value="Bac_rhamnosid_C"/>
    <property type="match status" value="1"/>
</dbReference>
<comment type="catalytic activity">
    <reaction evidence="1">
        <text>Hydrolysis of terminal non-reducing alpha-L-rhamnose residues in alpha-L-rhamnosides.</text>
        <dbReference type="EC" id="3.2.1.40"/>
    </reaction>
</comment>
<evidence type="ECO:0000259" key="5">
    <source>
        <dbReference type="Pfam" id="PF05592"/>
    </source>
</evidence>
<dbReference type="Pfam" id="PF25788">
    <property type="entry name" value="Ig_Rha78A_N"/>
    <property type="match status" value="1"/>
</dbReference>
<accession>A0A7D4Q4P6</accession>
<feature type="region of interest" description="Disordered" evidence="4">
    <location>
        <begin position="1"/>
        <end position="31"/>
    </location>
</feature>
<dbReference type="Gene3D" id="2.60.420.10">
    <property type="entry name" value="Maltose phosphorylase, domain 3"/>
    <property type="match status" value="1"/>
</dbReference>
<evidence type="ECO:0000259" key="8">
    <source>
        <dbReference type="Pfam" id="PF17390"/>
    </source>
</evidence>
<dbReference type="InterPro" id="IPR013783">
    <property type="entry name" value="Ig-like_fold"/>
</dbReference>
<dbReference type="PIRSF" id="PIRSF010631">
    <property type="entry name" value="A-rhamnsds"/>
    <property type="match status" value="1"/>
</dbReference>
<dbReference type="AlphaFoldDB" id="A0A7D4Q4P6"/>
<dbReference type="InterPro" id="IPR008928">
    <property type="entry name" value="6-hairpin_glycosidase_sf"/>
</dbReference>
<name>A0A7D4Q4P6_9MICO</name>
<dbReference type="PANTHER" id="PTHR33307:SF6">
    <property type="entry name" value="ALPHA-RHAMNOSIDASE (EUROFUNG)-RELATED"/>
    <property type="match status" value="1"/>
</dbReference>
<evidence type="ECO:0000256" key="3">
    <source>
        <dbReference type="ARBA" id="ARBA00022801"/>
    </source>
</evidence>
<evidence type="ECO:0000256" key="2">
    <source>
        <dbReference type="ARBA" id="ARBA00012652"/>
    </source>
</evidence>
<dbReference type="InterPro" id="IPR035396">
    <property type="entry name" value="Bac_rhamnosid6H"/>
</dbReference>
<dbReference type="Gene3D" id="2.60.120.260">
    <property type="entry name" value="Galactose-binding domain-like"/>
    <property type="match status" value="2"/>
</dbReference>
<dbReference type="InterPro" id="IPR035398">
    <property type="entry name" value="Bac_rhamnosid_C"/>
</dbReference>
<feature type="domain" description="Alpha-L-rhamnosidase six-hairpin glycosidase" evidence="7">
    <location>
        <begin position="435"/>
        <end position="784"/>
    </location>
</feature>
<dbReference type="EC" id="3.2.1.40" evidence="2"/>
<feature type="domain" description="Alpha-L-rhamnosidase concanavalin-like" evidence="5">
    <location>
        <begin position="332"/>
        <end position="430"/>
    </location>
</feature>
<dbReference type="PANTHER" id="PTHR33307">
    <property type="entry name" value="ALPHA-RHAMNOSIDASE (EUROFUNG)"/>
    <property type="match status" value="1"/>
</dbReference>
<dbReference type="RefSeq" id="WP_172991216.1">
    <property type="nucleotide sequence ID" value="NZ_CP054038.1"/>
</dbReference>
<reference evidence="9 10" key="1">
    <citation type="submission" date="2020-05" db="EMBL/GenBank/DDBJ databases">
        <title>Strain PA2F3 complete genome.</title>
        <authorList>
            <person name="Kim Y.-S."/>
            <person name="Kim S.-J."/>
            <person name="Jung H.-k."/>
            <person name="Kim S.-E."/>
            <person name="Kim K.-H."/>
        </authorList>
    </citation>
    <scope>NUCLEOTIDE SEQUENCE [LARGE SCALE GENOMIC DNA]</scope>
    <source>
        <strain evidence="9 10">PA2F3</strain>
    </source>
</reference>
<dbReference type="GO" id="GO:0030596">
    <property type="term" value="F:alpha-L-rhamnosidase activity"/>
    <property type="evidence" value="ECO:0007669"/>
    <property type="project" value="UniProtKB-EC"/>
</dbReference>
<protein>
    <recommendedName>
        <fullName evidence="2">alpha-L-rhamnosidase</fullName>
        <ecNumber evidence="2">3.2.1.40</ecNumber>
    </recommendedName>
</protein>
<evidence type="ECO:0000313" key="10">
    <source>
        <dbReference type="Proteomes" id="UP000502498"/>
    </source>
</evidence>
<dbReference type="InterPro" id="IPR012341">
    <property type="entry name" value="6hp_glycosidase-like_sf"/>
</dbReference>
<dbReference type="Pfam" id="PF08531">
    <property type="entry name" value="Bac_rhamnosid_N"/>
    <property type="match status" value="1"/>
</dbReference>
<dbReference type="InterPro" id="IPR008902">
    <property type="entry name" value="Rhamnosid_concanavalin"/>
</dbReference>
<organism evidence="9 10">
    <name type="scientific">Microbacterium hominis</name>
    <dbReference type="NCBI Taxonomy" id="162426"/>
    <lineage>
        <taxon>Bacteria</taxon>
        <taxon>Bacillati</taxon>
        <taxon>Actinomycetota</taxon>
        <taxon>Actinomycetes</taxon>
        <taxon>Micrococcales</taxon>
        <taxon>Microbacteriaceae</taxon>
        <taxon>Microbacterium</taxon>
    </lineage>
</organism>
<evidence type="ECO:0000256" key="4">
    <source>
        <dbReference type="SAM" id="MobiDB-lite"/>
    </source>
</evidence>
<dbReference type="Pfam" id="PF05592">
    <property type="entry name" value="Bac_rhamnosid"/>
    <property type="match status" value="1"/>
</dbReference>
<feature type="domain" description="Alpha-L-rhamnosidase C-terminal" evidence="8">
    <location>
        <begin position="787"/>
        <end position="858"/>
    </location>
</feature>
<sequence length="868" mass="94238">MALAPTAPTLRTEHDDHSPRIGSGSARPRLSWTIETAPPAYAQAAYELRWTTTDPSGTVIERSDATVESTDQILVPWPGRPLGPRQCAEVSVRTKDGSSGEWGRWSAPVSVERGLAAEDWRAQLIGPGYPEGPETDRRAPLVRYGFVVTGDVRAARLHVTAHGLVETELNGIRVGRDELLPGWTPYGELLRVFTYDVTDLIRAGENAIGAWLADGWFRGRFGFEGGTTDIYGSHVGVLAQLEIVLADGTTQTVASDDSWRSAPGPLTRASLYDGERIDLNLVPAGWSEPGFDDAEWAPVVVHPLDLATLAAHDGPAVRVIEEIAPISITAVDDGWLIDYGQNHSGRPRVRVPAAPAGTHITIRHAEVLQDGRLCTRPLRAAAATDEIITAGEPVEWEPRFTIHGYRYAFVTGWPGDRAPSTEEIVSRVMHSDMPRTGWFRSDRDDLNRLHENVVWGLRSNFVDIPTDCPQRDERLGWTGDIQIFTPTASFLYDVHDVLGGWLRALVIEQDRFDGNVPVYVPFIPGGPWWNPREAVAGWGDAAVLVPEALHDAFADRALVERQFASARTWVEKVCALAGPGRLWDQQRQLGDWLDPTAPPDRPFEAKTDPHLVSTAYFARSTAGLARLAGLLGKSDDAVHYGALATEIRGAFANAYLESGVASHDTVTAHSLAIVFGLHPDDESRQRAGDRLAVLVRAHGHRVATGFLGTPVVAEALTATGHTDTAYALVLNHDAPSWMATVDLGATTVWERWDSLLPDGTVNPGDMTSFNHYALGSVAHWIHGTIGGLSTVEPGWRRIRIAPRPGPGVTSAMASHMSPYGMASVDWAVHDGDLRVSFTIPVGATAVVDLPGTDPYTVGHGIHTAVSRL</sequence>
<feature type="domain" description="Bacterial alpha-L-rhamnosidase N-terminal" evidence="6">
    <location>
        <begin position="151"/>
        <end position="321"/>
    </location>
</feature>
<dbReference type="Pfam" id="PF17389">
    <property type="entry name" value="Bac_rhamnosid6H"/>
    <property type="match status" value="1"/>
</dbReference>
<dbReference type="EMBL" id="CP054038">
    <property type="protein sequence ID" value="QKJ20791.1"/>
    <property type="molecule type" value="Genomic_DNA"/>
</dbReference>
<evidence type="ECO:0000313" key="9">
    <source>
        <dbReference type="EMBL" id="QKJ20791.1"/>
    </source>
</evidence>
<dbReference type="Proteomes" id="UP000502498">
    <property type="component" value="Chromosome"/>
</dbReference>
<proteinExistence type="predicted"/>
<evidence type="ECO:0000259" key="7">
    <source>
        <dbReference type="Pfam" id="PF17389"/>
    </source>
</evidence>
<dbReference type="Gene3D" id="1.50.10.10">
    <property type="match status" value="1"/>
</dbReference>
<dbReference type="Gene3D" id="2.60.40.10">
    <property type="entry name" value="Immunoglobulins"/>
    <property type="match status" value="1"/>
</dbReference>
<keyword evidence="3 9" id="KW-0378">Hydrolase</keyword>
<dbReference type="InterPro" id="IPR013737">
    <property type="entry name" value="Bac_rhamnosid_N"/>
</dbReference>
<dbReference type="GO" id="GO:0005975">
    <property type="term" value="P:carbohydrate metabolic process"/>
    <property type="evidence" value="ECO:0007669"/>
    <property type="project" value="InterPro"/>
</dbReference>